<evidence type="ECO:0000313" key="2">
    <source>
        <dbReference type="EMBL" id="KAF7809735.1"/>
    </source>
</evidence>
<feature type="transmembrane region" description="Helical" evidence="1">
    <location>
        <begin position="68"/>
        <end position="85"/>
    </location>
</feature>
<evidence type="ECO:0000256" key="1">
    <source>
        <dbReference type="SAM" id="Phobius"/>
    </source>
</evidence>
<evidence type="ECO:0000313" key="3">
    <source>
        <dbReference type="Proteomes" id="UP000634136"/>
    </source>
</evidence>
<keyword evidence="1" id="KW-1133">Transmembrane helix</keyword>
<sequence length="102" mass="12067">MITRSKLVEQLRDYQIRSQHKYSALTIFSPKPYITTRVDVAVAVVFALMFCMLVVSSCLTLYFQRFWLFLVVVCLSTFLFIRLKLSRQSLARKRERRLPLSI</sequence>
<protein>
    <submittedName>
        <fullName evidence="2">Complement factor I light chain like</fullName>
    </submittedName>
</protein>
<comment type="caution">
    <text evidence="2">The sequence shown here is derived from an EMBL/GenBank/DDBJ whole genome shotgun (WGS) entry which is preliminary data.</text>
</comment>
<dbReference type="AlphaFoldDB" id="A0A834W4U5"/>
<name>A0A834W4U5_9FABA</name>
<accession>A0A834W4U5</accession>
<keyword evidence="1" id="KW-0812">Transmembrane</keyword>
<reference evidence="2" key="1">
    <citation type="submission" date="2020-09" db="EMBL/GenBank/DDBJ databases">
        <title>Genome-Enabled Discovery of Anthraquinone Biosynthesis in Senna tora.</title>
        <authorList>
            <person name="Kang S.-H."/>
            <person name="Pandey R.P."/>
            <person name="Lee C.-M."/>
            <person name="Sim J.-S."/>
            <person name="Jeong J.-T."/>
            <person name="Choi B.-S."/>
            <person name="Jung M."/>
            <person name="Ginzburg D."/>
            <person name="Zhao K."/>
            <person name="Won S.Y."/>
            <person name="Oh T.-J."/>
            <person name="Yu Y."/>
            <person name="Kim N.-H."/>
            <person name="Lee O.R."/>
            <person name="Lee T.-H."/>
            <person name="Bashyal P."/>
            <person name="Kim T.-S."/>
            <person name="Lee W.-H."/>
            <person name="Kawkins C."/>
            <person name="Kim C.-K."/>
            <person name="Kim J.S."/>
            <person name="Ahn B.O."/>
            <person name="Rhee S.Y."/>
            <person name="Sohng J.K."/>
        </authorList>
    </citation>
    <scope>NUCLEOTIDE SEQUENCE</scope>
    <source>
        <tissue evidence="2">Leaf</tissue>
    </source>
</reference>
<keyword evidence="3" id="KW-1185">Reference proteome</keyword>
<dbReference type="PANTHER" id="PTHR34936:SF2">
    <property type="entry name" value="EXPRESSED PROTEIN"/>
    <property type="match status" value="1"/>
</dbReference>
<proteinExistence type="predicted"/>
<gene>
    <name evidence="2" type="ORF">G2W53_036478</name>
</gene>
<dbReference type="PANTHER" id="PTHR34936">
    <property type="entry name" value="EXPRESSED PROTEIN"/>
    <property type="match status" value="1"/>
</dbReference>
<dbReference type="Proteomes" id="UP000634136">
    <property type="component" value="Unassembled WGS sequence"/>
</dbReference>
<feature type="transmembrane region" description="Helical" evidence="1">
    <location>
        <begin position="40"/>
        <end position="62"/>
    </location>
</feature>
<dbReference type="EMBL" id="JAAIUW010000011">
    <property type="protein sequence ID" value="KAF7809735.1"/>
    <property type="molecule type" value="Genomic_DNA"/>
</dbReference>
<organism evidence="2 3">
    <name type="scientific">Senna tora</name>
    <dbReference type="NCBI Taxonomy" id="362788"/>
    <lineage>
        <taxon>Eukaryota</taxon>
        <taxon>Viridiplantae</taxon>
        <taxon>Streptophyta</taxon>
        <taxon>Embryophyta</taxon>
        <taxon>Tracheophyta</taxon>
        <taxon>Spermatophyta</taxon>
        <taxon>Magnoliopsida</taxon>
        <taxon>eudicotyledons</taxon>
        <taxon>Gunneridae</taxon>
        <taxon>Pentapetalae</taxon>
        <taxon>rosids</taxon>
        <taxon>fabids</taxon>
        <taxon>Fabales</taxon>
        <taxon>Fabaceae</taxon>
        <taxon>Caesalpinioideae</taxon>
        <taxon>Cassia clade</taxon>
        <taxon>Senna</taxon>
    </lineage>
</organism>
<keyword evidence="1" id="KW-0472">Membrane</keyword>
<dbReference type="OrthoDB" id="671923at2759"/>